<dbReference type="Pfam" id="PF00250">
    <property type="entry name" value="Forkhead"/>
    <property type="match status" value="1"/>
</dbReference>
<dbReference type="SUPFAM" id="SSF46785">
    <property type="entry name" value="Winged helix' DNA-binding domain"/>
    <property type="match status" value="1"/>
</dbReference>
<feature type="compositionally biased region" description="Basic residues" evidence="7">
    <location>
        <begin position="660"/>
        <end position="669"/>
    </location>
</feature>
<evidence type="ECO:0000313" key="9">
    <source>
        <dbReference type="EMBL" id="VUZ57790.1"/>
    </source>
</evidence>
<name>A0A564ZEA5_HYMDI</name>
<dbReference type="CDD" id="cd00059">
    <property type="entry name" value="FH_FOX"/>
    <property type="match status" value="1"/>
</dbReference>
<sequence>MSNSDHHNPQNTSHSSSQCAASASNLIIQSEVSQQPQHQQSDLVPLNWLQGPDIINIAPLDQEEETTRASTPVSSTYRVRNQGQTVVTVSQPLPVTVNQGYPLIVTTASHFTTPGVVNAFDDSNVKPGISYTHLICMAIESSSSKCMTVQEIYNWCQKHYAYFRNSNSGWKNSLRHNLSINKYFKKLPRDVRGPGRGNFWAIDPSERSNLLESIRRAPPLPTVRSIAFQPITTISTQLTTISSLPTSTGSLIITSAPVPENRTPPKTHVDIIPEDGSTEDSEPLEFPESEFLGATEVFGPETLPLPVGFEPWSPEEEEKFEEARRRLFGPMGMPTSASAVPQEPVKEAKNRRKSSLQANQLMCERCKENEISTCRSCSFLRQMRKIGSPKDVLSSLNGETELNSARVDQMLNFLDDDQEAPPSNWSKPSDTTEETFIVKAPHMDHEYCYLQQHLRSLEDKKLVQLVNAELRAKQVELLREIAATNYDMEGLSFEDERENEEPKAPKRYVKCGEKSRLKTNSAAAIPRRRGKDAARKLEVELLDEDEEDDLFEMPPYTGHYRSRNRYTGVAENDNAGDFDDMEEDGYHPFSRRATPASSLSRTRKRRLVEGSEGPLPPPSSRRRVQERSPSRPPRGYTSVSPPPSSHPQFPSKDSSSSTRGGRKANKKFGGKYSGGFEAETANILIGITRSESKLTDQSPSDLGSLQSSQSSEVSLVASISS</sequence>
<dbReference type="InterPro" id="IPR036388">
    <property type="entry name" value="WH-like_DNA-bd_sf"/>
</dbReference>
<dbReference type="PANTHER" id="PTHR45881">
    <property type="entry name" value="CHECKPOINT SUPPRESSOR 1-LIKE, ISOFORM A-RELATED"/>
    <property type="match status" value="1"/>
</dbReference>
<keyword evidence="4" id="KW-0804">Transcription</keyword>
<keyword evidence="2" id="KW-0805">Transcription regulation</keyword>
<feature type="region of interest" description="Disordered" evidence="7">
    <location>
        <begin position="1"/>
        <end position="21"/>
    </location>
</feature>
<comment type="subcellular location">
    <subcellularLocation>
        <location evidence="1 6">Nucleus</location>
    </subcellularLocation>
</comment>
<feature type="domain" description="Fork-head" evidence="8">
    <location>
        <begin position="126"/>
        <end position="213"/>
    </location>
</feature>
<evidence type="ECO:0000259" key="8">
    <source>
        <dbReference type="PROSITE" id="PS50039"/>
    </source>
</evidence>
<dbReference type="Gene3D" id="1.10.10.10">
    <property type="entry name" value="Winged helix-like DNA-binding domain superfamily/Winged helix DNA-binding domain"/>
    <property type="match status" value="1"/>
</dbReference>
<reference evidence="9 10" key="1">
    <citation type="submission" date="2019-07" db="EMBL/GenBank/DDBJ databases">
        <authorList>
            <person name="Jastrzebski P J."/>
            <person name="Paukszto L."/>
            <person name="Jastrzebski P J."/>
        </authorList>
    </citation>
    <scope>NUCLEOTIDE SEQUENCE [LARGE SCALE GENOMIC DNA]</scope>
    <source>
        <strain evidence="9 10">WMS-il1</strain>
    </source>
</reference>
<dbReference type="AlphaFoldDB" id="A0A564ZEA5"/>
<evidence type="ECO:0000256" key="6">
    <source>
        <dbReference type="PROSITE-ProRule" id="PRU00089"/>
    </source>
</evidence>
<feature type="region of interest" description="Disordered" evidence="7">
    <location>
        <begin position="254"/>
        <end position="284"/>
    </location>
</feature>
<dbReference type="PROSITE" id="PS00658">
    <property type="entry name" value="FORK_HEAD_2"/>
    <property type="match status" value="1"/>
</dbReference>
<evidence type="ECO:0000256" key="7">
    <source>
        <dbReference type="SAM" id="MobiDB-lite"/>
    </source>
</evidence>
<dbReference type="InterPro" id="IPR001766">
    <property type="entry name" value="Fork_head_dom"/>
</dbReference>
<dbReference type="PANTHER" id="PTHR45881:SF1">
    <property type="entry name" value="FORK HEAD PROTEIN HOMOLOG 2"/>
    <property type="match status" value="1"/>
</dbReference>
<dbReference type="GO" id="GO:0000981">
    <property type="term" value="F:DNA-binding transcription factor activity, RNA polymerase II-specific"/>
    <property type="evidence" value="ECO:0007669"/>
    <property type="project" value="TreeGrafter"/>
</dbReference>
<feature type="compositionally biased region" description="Acidic residues" evidence="7">
    <location>
        <begin position="574"/>
        <end position="583"/>
    </location>
</feature>
<feature type="compositionally biased region" description="Low complexity" evidence="7">
    <location>
        <begin position="697"/>
        <end position="721"/>
    </location>
</feature>
<evidence type="ECO:0000256" key="2">
    <source>
        <dbReference type="ARBA" id="ARBA00023015"/>
    </source>
</evidence>
<dbReference type="FunFam" id="1.10.10.10:FF:000135">
    <property type="entry name" value="forkhead box protein G1"/>
    <property type="match status" value="1"/>
</dbReference>
<organism evidence="9 10">
    <name type="scientific">Hymenolepis diminuta</name>
    <name type="common">Rat tapeworm</name>
    <dbReference type="NCBI Taxonomy" id="6216"/>
    <lineage>
        <taxon>Eukaryota</taxon>
        <taxon>Metazoa</taxon>
        <taxon>Spiralia</taxon>
        <taxon>Lophotrochozoa</taxon>
        <taxon>Platyhelminthes</taxon>
        <taxon>Cestoda</taxon>
        <taxon>Eucestoda</taxon>
        <taxon>Cyclophyllidea</taxon>
        <taxon>Hymenolepididae</taxon>
        <taxon>Hymenolepis</taxon>
    </lineage>
</organism>
<protein>
    <recommendedName>
        <fullName evidence="8">Fork-head domain-containing protein</fullName>
    </recommendedName>
</protein>
<keyword evidence="5 6" id="KW-0539">Nucleus</keyword>
<evidence type="ECO:0000256" key="3">
    <source>
        <dbReference type="ARBA" id="ARBA00023125"/>
    </source>
</evidence>
<dbReference type="PROSITE" id="PS50039">
    <property type="entry name" value="FORK_HEAD_3"/>
    <property type="match status" value="1"/>
</dbReference>
<feature type="DNA-binding region" description="Fork-head" evidence="6">
    <location>
        <begin position="126"/>
        <end position="213"/>
    </location>
</feature>
<dbReference type="InterPro" id="IPR036390">
    <property type="entry name" value="WH_DNA-bd_sf"/>
</dbReference>
<proteinExistence type="predicted"/>
<evidence type="ECO:0000256" key="4">
    <source>
        <dbReference type="ARBA" id="ARBA00023163"/>
    </source>
</evidence>
<dbReference type="EMBL" id="CABIJS010000719">
    <property type="protein sequence ID" value="VUZ57790.1"/>
    <property type="molecule type" value="Genomic_DNA"/>
</dbReference>
<keyword evidence="10" id="KW-1185">Reference proteome</keyword>
<accession>A0A564ZEA5</accession>
<dbReference type="PRINTS" id="PR00053">
    <property type="entry name" value="FORKHEAD"/>
</dbReference>
<dbReference type="GO" id="GO:0005634">
    <property type="term" value="C:nucleus"/>
    <property type="evidence" value="ECO:0007669"/>
    <property type="project" value="UniProtKB-SubCell"/>
</dbReference>
<evidence type="ECO:0000256" key="1">
    <source>
        <dbReference type="ARBA" id="ARBA00004123"/>
    </source>
</evidence>
<evidence type="ECO:0000256" key="5">
    <source>
        <dbReference type="ARBA" id="ARBA00023242"/>
    </source>
</evidence>
<evidence type="ECO:0000313" key="10">
    <source>
        <dbReference type="Proteomes" id="UP000321570"/>
    </source>
</evidence>
<keyword evidence="3 6" id="KW-0238">DNA-binding</keyword>
<gene>
    <name evidence="9" type="ORF">WMSIL1_LOCUS14971</name>
</gene>
<dbReference type="GO" id="GO:0000978">
    <property type="term" value="F:RNA polymerase II cis-regulatory region sequence-specific DNA binding"/>
    <property type="evidence" value="ECO:0007669"/>
    <property type="project" value="TreeGrafter"/>
</dbReference>
<dbReference type="Proteomes" id="UP000321570">
    <property type="component" value="Unassembled WGS sequence"/>
</dbReference>
<feature type="compositionally biased region" description="Acidic residues" evidence="7">
    <location>
        <begin position="272"/>
        <end position="284"/>
    </location>
</feature>
<dbReference type="InterPro" id="IPR030456">
    <property type="entry name" value="TF_fork_head_CS_2"/>
</dbReference>
<dbReference type="SMART" id="SM00339">
    <property type="entry name" value="FH"/>
    <property type="match status" value="1"/>
</dbReference>
<feature type="region of interest" description="Disordered" evidence="7">
    <location>
        <begin position="572"/>
        <end position="675"/>
    </location>
</feature>
<feature type="region of interest" description="Disordered" evidence="7">
    <location>
        <begin position="692"/>
        <end position="721"/>
    </location>
</feature>